<evidence type="ECO:0000256" key="1">
    <source>
        <dbReference type="SAM" id="MobiDB-lite"/>
    </source>
</evidence>
<protein>
    <submittedName>
        <fullName evidence="3">Uncharacterized protein</fullName>
    </submittedName>
</protein>
<feature type="compositionally biased region" description="Low complexity" evidence="1">
    <location>
        <begin position="57"/>
        <end position="72"/>
    </location>
</feature>
<evidence type="ECO:0000313" key="4">
    <source>
        <dbReference type="Proteomes" id="UP000823632"/>
    </source>
</evidence>
<dbReference type="AlphaFoldDB" id="A0A9D9DNY5"/>
<evidence type="ECO:0000313" key="3">
    <source>
        <dbReference type="EMBL" id="MBO8430983.1"/>
    </source>
</evidence>
<sequence length="400" mass="44241">SKHPDTNIGEYISKWVSRRTGSRFVSNMSMFLAVVGFYALIPKIYNLGLKNNPALKESNSNGTENTTTANTGKSVTTEKTNDSAAADKNGQNVAFQGLGIQKALGKAGDAVSNSSWLKKLSDKFEFNGPSMPESAMLTLLFGFCLPTRFMNRQDEYDGKEILVRDIASFSAILFAAEALKRGCSDMFAKITGLALNTKPEDHNKTFLHKLKNYFTPAGGVNVLKSEAIISKYSNIDKYKDGINGFFEFIENNGGNIRKVLRLDKTVKANAEAIVGKPLKQASIEEIKNAFKNVENTDALNNIYNAFKNKSNKYINIAKTSNSTFGFLSTLVLVPSFMIWLARYCDRMTKRDRAKNNEAKAAAIQNQTQQIQTAHTQQTQVQQGQKINVISQPTMAGFLNN</sequence>
<keyword evidence="2" id="KW-1133">Transmembrane helix</keyword>
<proteinExistence type="predicted"/>
<reference evidence="3" key="1">
    <citation type="submission" date="2020-10" db="EMBL/GenBank/DDBJ databases">
        <authorList>
            <person name="Gilroy R."/>
        </authorList>
    </citation>
    <scope>NUCLEOTIDE SEQUENCE</scope>
    <source>
        <strain evidence="3">10192</strain>
    </source>
</reference>
<feature type="region of interest" description="Disordered" evidence="1">
    <location>
        <begin position="56"/>
        <end position="86"/>
    </location>
</feature>
<dbReference type="Proteomes" id="UP000823632">
    <property type="component" value="Unassembled WGS sequence"/>
</dbReference>
<keyword evidence="2" id="KW-0812">Transmembrane</keyword>
<reference evidence="3" key="2">
    <citation type="journal article" date="2021" name="PeerJ">
        <title>Extensive microbial diversity within the chicken gut microbiome revealed by metagenomics and culture.</title>
        <authorList>
            <person name="Gilroy R."/>
            <person name="Ravi A."/>
            <person name="Getino M."/>
            <person name="Pursley I."/>
            <person name="Horton D.L."/>
            <person name="Alikhan N.F."/>
            <person name="Baker D."/>
            <person name="Gharbi K."/>
            <person name="Hall N."/>
            <person name="Watson M."/>
            <person name="Adriaenssens E.M."/>
            <person name="Foster-Nyarko E."/>
            <person name="Jarju S."/>
            <person name="Secka A."/>
            <person name="Antonio M."/>
            <person name="Oren A."/>
            <person name="Chaudhuri R.R."/>
            <person name="La Ragione R."/>
            <person name="Hildebrand F."/>
            <person name="Pallen M.J."/>
        </authorList>
    </citation>
    <scope>NUCLEOTIDE SEQUENCE</scope>
    <source>
        <strain evidence="3">10192</strain>
    </source>
</reference>
<accession>A0A9D9DNY5</accession>
<feature type="non-terminal residue" evidence="3">
    <location>
        <position position="1"/>
    </location>
</feature>
<feature type="transmembrane region" description="Helical" evidence="2">
    <location>
        <begin position="324"/>
        <end position="344"/>
    </location>
</feature>
<feature type="transmembrane region" description="Helical" evidence="2">
    <location>
        <begin position="24"/>
        <end position="41"/>
    </location>
</feature>
<evidence type="ECO:0000256" key="2">
    <source>
        <dbReference type="SAM" id="Phobius"/>
    </source>
</evidence>
<comment type="caution">
    <text evidence="3">The sequence shown here is derived from an EMBL/GenBank/DDBJ whole genome shotgun (WGS) entry which is preliminary data.</text>
</comment>
<gene>
    <name evidence="3" type="ORF">IAC76_06300</name>
</gene>
<dbReference type="EMBL" id="JADIND010000137">
    <property type="protein sequence ID" value="MBO8430983.1"/>
    <property type="molecule type" value="Genomic_DNA"/>
</dbReference>
<organism evidence="3 4">
    <name type="scientific">Candidatus Scatousia excrementipullorum</name>
    <dbReference type="NCBI Taxonomy" id="2840936"/>
    <lineage>
        <taxon>Bacteria</taxon>
        <taxon>Candidatus Scatousia</taxon>
    </lineage>
</organism>
<keyword evidence="2" id="KW-0472">Membrane</keyword>
<name>A0A9D9DNY5_9BACT</name>